<dbReference type="PROSITE" id="PS51186">
    <property type="entry name" value="GNAT"/>
    <property type="match status" value="1"/>
</dbReference>
<dbReference type="PANTHER" id="PTHR43877:SF2">
    <property type="entry name" value="AMINOALKYLPHOSPHONATE N-ACETYLTRANSFERASE-RELATED"/>
    <property type="match status" value="1"/>
</dbReference>
<reference evidence="4" key="1">
    <citation type="submission" date="2020-01" db="EMBL/GenBank/DDBJ databases">
        <authorList>
            <consortium name="DOE Joint Genome Institute"/>
            <person name="Haridas S."/>
            <person name="Albert R."/>
            <person name="Binder M."/>
            <person name="Bloem J."/>
            <person name="Labutti K."/>
            <person name="Salamov A."/>
            <person name="Andreopoulos B."/>
            <person name="Baker S.E."/>
            <person name="Barry K."/>
            <person name="Bills G."/>
            <person name="Bluhm B.H."/>
            <person name="Cannon C."/>
            <person name="Castanera R."/>
            <person name="Culley D.E."/>
            <person name="Daum C."/>
            <person name="Ezra D."/>
            <person name="Gonzalez J.B."/>
            <person name="Henrissat B."/>
            <person name="Kuo A."/>
            <person name="Liang C."/>
            <person name="Lipzen A."/>
            <person name="Lutzoni F."/>
            <person name="Magnuson J."/>
            <person name="Mondo S."/>
            <person name="Nolan M."/>
            <person name="Ohm R."/>
            <person name="Pangilinan J."/>
            <person name="Park H.-J."/>
            <person name="Ramirez L."/>
            <person name="Alfaro M."/>
            <person name="Sun H."/>
            <person name="Tritt A."/>
            <person name="Yoshinaga Y."/>
            <person name="Zwiers L.-H."/>
            <person name="Turgeon B.G."/>
            <person name="Goodwin S.B."/>
            <person name="Spatafora J.W."/>
            <person name="Crous P.W."/>
            <person name="Grigoriev I.V."/>
        </authorList>
    </citation>
    <scope>NUCLEOTIDE SEQUENCE</scope>
    <source>
        <strain evidence="4">CBS 394.84</strain>
    </source>
</reference>
<evidence type="ECO:0000259" key="3">
    <source>
        <dbReference type="PROSITE" id="PS51186"/>
    </source>
</evidence>
<keyword evidence="5" id="KW-1185">Reference proteome</keyword>
<dbReference type="Gene3D" id="3.40.630.30">
    <property type="match status" value="1"/>
</dbReference>
<dbReference type="InterPro" id="IPR050832">
    <property type="entry name" value="Bact_Acetyltransf"/>
</dbReference>
<evidence type="ECO:0000256" key="1">
    <source>
        <dbReference type="ARBA" id="ARBA00022679"/>
    </source>
</evidence>
<comment type="caution">
    <text evidence="4">The sequence shown here is derived from an EMBL/GenBank/DDBJ whole genome shotgun (WGS) entry which is preliminary data.</text>
</comment>
<evidence type="ECO:0000256" key="2">
    <source>
        <dbReference type="ARBA" id="ARBA00023315"/>
    </source>
</evidence>
<protein>
    <submittedName>
        <fullName evidence="4">Acyl-CoA N-acyltransferase</fullName>
    </submittedName>
</protein>
<keyword evidence="2" id="KW-0012">Acyltransferase</keyword>
<dbReference type="CDD" id="cd04301">
    <property type="entry name" value="NAT_SF"/>
    <property type="match status" value="1"/>
</dbReference>
<evidence type="ECO:0000313" key="5">
    <source>
        <dbReference type="Proteomes" id="UP000800039"/>
    </source>
</evidence>
<dbReference type="AlphaFoldDB" id="A0A9P4GAH8"/>
<accession>A0A9P4GAH8</accession>
<dbReference type="SUPFAM" id="SSF55729">
    <property type="entry name" value="Acyl-CoA N-acyltransferases (Nat)"/>
    <property type="match status" value="1"/>
</dbReference>
<dbReference type="PANTHER" id="PTHR43877">
    <property type="entry name" value="AMINOALKYLPHOSPHONATE N-ACETYLTRANSFERASE-RELATED-RELATED"/>
    <property type="match status" value="1"/>
</dbReference>
<evidence type="ECO:0000313" key="4">
    <source>
        <dbReference type="EMBL" id="KAF1841689.1"/>
    </source>
</evidence>
<gene>
    <name evidence="4" type="ORF">K460DRAFT_379720</name>
</gene>
<dbReference type="OrthoDB" id="41532at2759"/>
<dbReference type="GeneID" id="63852439"/>
<dbReference type="Proteomes" id="UP000800039">
    <property type="component" value="Unassembled WGS sequence"/>
</dbReference>
<dbReference type="GO" id="GO:0016747">
    <property type="term" value="F:acyltransferase activity, transferring groups other than amino-acyl groups"/>
    <property type="evidence" value="ECO:0007669"/>
    <property type="project" value="InterPro"/>
</dbReference>
<name>A0A9P4GAH8_9PLEO</name>
<dbReference type="EMBL" id="ML976618">
    <property type="protein sequence ID" value="KAF1841689.1"/>
    <property type="molecule type" value="Genomic_DNA"/>
</dbReference>
<dbReference type="Pfam" id="PF00583">
    <property type="entry name" value="Acetyltransf_1"/>
    <property type="match status" value="1"/>
</dbReference>
<dbReference type="InterPro" id="IPR016181">
    <property type="entry name" value="Acyl_CoA_acyltransferase"/>
</dbReference>
<sequence>MSESNAVTIRPREPSDLPALIRILTDVHILTKYPVDGPSTFSAKLENPNALSSIVALCDGNLAGHAQLQSASVLNSAVIESLISHAPITSFATLVSLFVDPRLQGKGIGARLVEEVVAWGNKEGKRLVLVVLEKDVAAIRMYERMGWERGVEYFYESIQGVDYRAFSYLAPV</sequence>
<dbReference type="RefSeq" id="XP_040784252.1">
    <property type="nucleotide sequence ID" value="XM_040935188.1"/>
</dbReference>
<keyword evidence="1" id="KW-0808">Transferase</keyword>
<dbReference type="InterPro" id="IPR000182">
    <property type="entry name" value="GNAT_dom"/>
</dbReference>
<feature type="domain" description="N-acetyltransferase" evidence="3">
    <location>
        <begin position="7"/>
        <end position="172"/>
    </location>
</feature>
<proteinExistence type="predicted"/>
<organism evidence="4 5">
    <name type="scientific">Cucurbitaria berberidis CBS 394.84</name>
    <dbReference type="NCBI Taxonomy" id="1168544"/>
    <lineage>
        <taxon>Eukaryota</taxon>
        <taxon>Fungi</taxon>
        <taxon>Dikarya</taxon>
        <taxon>Ascomycota</taxon>
        <taxon>Pezizomycotina</taxon>
        <taxon>Dothideomycetes</taxon>
        <taxon>Pleosporomycetidae</taxon>
        <taxon>Pleosporales</taxon>
        <taxon>Pleosporineae</taxon>
        <taxon>Cucurbitariaceae</taxon>
        <taxon>Cucurbitaria</taxon>
    </lineage>
</organism>